<dbReference type="CDD" id="cd01650">
    <property type="entry name" value="RT_nLTR_like"/>
    <property type="match status" value="1"/>
</dbReference>
<dbReference type="InterPro" id="IPR043502">
    <property type="entry name" value="DNA/RNA_pol_sf"/>
</dbReference>
<evidence type="ECO:0000259" key="1">
    <source>
        <dbReference type="PROSITE" id="PS50878"/>
    </source>
</evidence>
<proteinExistence type="predicted"/>
<accession>A0A2P4Y455</accession>
<keyword evidence="2" id="KW-0695">RNA-directed DNA polymerase</keyword>
<dbReference type="InterPro" id="IPR000477">
    <property type="entry name" value="RT_dom"/>
</dbReference>
<evidence type="ECO:0000313" key="3">
    <source>
        <dbReference type="Proteomes" id="UP000237271"/>
    </source>
</evidence>
<name>A0A2P4Y455_9STRA</name>
<dbReference type="PROSITE" id="PS50878">
    <property type="entry name" value="RT_POL"/>
    <property type="match status" value="1"/>
</dbReference>
<dbReference type="Pfam" id="PF00078">
    <property type="entry name" value="RVT_1"/>
    <property type="match status" value="1"/>
</dbReference>
<dbReference type="InterPro" id="IPR005135">
    <property type="entry name" value="Endo/exonuclease/phosphatase"/>
</dbReference>
<keyword evidence="3" id="KW-1185">Reference proteome</keyword>
<dbReference type="PANTHER" id="PTHR19446">
    <property type="entry name" value="REVERSE TRANSCRIPTASES"/>
    <property type="match status" value="1"/>
</dbReference>
<dbReference type="InterPro" id="IPR036691">
    <property type="entry name" value="Endo/exonu/phosph_ase_sf"/>
</dbReference>
<gene>
    <name evidence="2" type="ORF">PHPALM_10680</name>
</gene>
<dbReference type="GO" id="GO:0003964">
    <property type="term" value="F:RNA-directed DNA polymerase activity"/>
    <property type="evidence" value="ECO:0007669"/>
    <property type="project" value="UniProtKB-KW"/>
</dbReference>
<dbReference type="SUPFAM" id="SSF56672">
    <property type="entry name" value="DNA/RNA polymerases"/>
    <property type="match status" value="1"/>
</dbReference>
<dbReference type="EMBL" id="NCKW01005644">
    <property type="protein sequence ID" value="POM72577.1"/>
    <property type="molecule type" value="Genomic_DNA"/>
</dbReference>
<feature type="domain" description="Reverse transcriptase" evidence="1">
    <location>
        <begin position="717"/>
        <end position="855"/>
    </location>
</feature>
<comment type="caution">
    <text evidence="2">The sequence shown here is derived from an EMBL/GenBank/DDBJ whole genome shotgun (WGS) entry which is preliminary data.</text>
</comment>
<keyword evidence="2" id="KW-0548">Nucleotidyltransferase</keyword>
<protein>
    <submittedName>
        <fullName evidence="2">RNA-directed DNA polymerase</fullName>
    </submittedName>
</protein>
<evidence type="ECO:0000313" key="2">
    <source>
        <dbReference type="EMBL" id="POM72577.1"/>
    </source>
</evidence>
<dbReference type="SUPFAM" id="SSF56219">
    <property type="entry name" value="DNase I-like"/>
    <property type="match status" value="1"/>
</dbReference>
<reference evidence="2 3" key="1">
    <citation type="journal article" date="2017" name="Genome Biol. Evol.">
        <title>Phytophthora megakarya and P. palmivora, closely related causal agents of cacao black pod rot, underwent increases in genome sizes and gene numbers by different mechanisms.</title>
        <authorList>
            <person name="Ali S.S."/>
            <person name="Shao J."/>
            <person name="Lary D.J."/>
            <person name="Kronmiller B."/>
            <person name="Shen D."/>
            <person name="Strem M.D."/>
            <person name="Amoako-Attah I."/>
            <person name="Akrofi A.Y."/>
            <person name="Begoude B.A."/>
            <person name="Ten Hoopen G.M."/>
            <person name="Coulibaly K."/>
            <person name="Kebe B.I."/>
            <person name="Melnick R.L."/>
            <person name="Guiltinan M.J."/>
            <person name="Tyler B.M."/>
            <person name="Meinhardt L.W."/>
            <person name="Bailey B.A."/>
        </authorList>
    </citation>
    <scope>NUCLEOTIDE SEQUENCE [LARGE SCALE GENOMIC DNA]</scope>
    <source>
        <strain evidence="3">sbr112.9</strain>
    </source>
</reference>
<dbReference type="Gene3D" id="3.60.10.10">
    <property type="entry name" value="Endonuclease/exonuclease/phosphatase"/>
    <property type="match status" value="1"/>
</dbReference>
<dbReference type="AlphaFoldDB" id="A0A2P4Y455"/>
<dbReference type="Proteomes" id="UP000237271">
    <property type="component" value="Unassembled WGS sequence"/>
</dbReference>
<organism evidence="2 3">
    <name type="scientific">Phytophthora palmivora</name>
    <dbReference type="NCBI Taxonomy" id="4796"/>
    <lineage>
        <taxon>Eukaryota</taxon>
        <taxon>Sar</taxon>
        <taxon>Stramenopiles</taxon>
        <taxon>Oomycota</taxon>
        <taxon>Peronosporomycetes</taxon>
        <taxon>Peronosporales</taxon>
        <taxon>Peronosporaceae</taxon>
        <taxon>Phytophthora</taxon>
    </lineage>
</organism>
<keyword evidence="2" id="KW-0808">Transferase</keyword>
<dbReference type="Pfam" id="PF03372">
    <property type="entry name" value="Exo_endo_phos"/>
    <property type="match status" value="1"/>
</dbReference>
<sequence length="855" mass="97424">MINRVLSANKPDEDTTFATKWKKLMGKSVPSKRHDVFTACSKWWQTTPKIFELARFTKALSAFELSLMSIAPTLFANDHWIQYVTGHPVEWIPAHHVRLLHPNTLLRLLRSELGELLKNYGNLKGTIQRTSPFFSSKLRKTAHVLTVNTNGVKKNGHLLIDNLLSKYALTCVQETKFADRSHLASFKFHLESAFEHKLFLSDVNALLDRPTRGRSNGVLTVLRSDFPGFDSAMDLTHMTVPGRYLVVCVTVEHAPVCIHNVYAPVDKQEKQQFFSSLETEEFEDDATHMVLGDLNTPLDPSLDCSMTDLRYDPSRSSCLEWLARLGVVDAWRIHHDAARVFTGPMPRKNRLDYILILDAFCNSFYSDAKYFLPSHAGDHLAHSMTFKSGSQMHGRGYWKFPRYLLEYPLVVSAIRREAEDILSKLRTAPNPGKTWERWKSDIKTQLQDLQKKLHMQDAQAVEDARVALDAAAVRHRVGADDTNCQMYEEAMRDYKETVTRSSQYRQVTAFDFQAAKKLRMQDAQAVEDARVALDNAAARHRVDADDTNRQVYEEAMRHYKETVTRSSQYRQDTAFDFQAANSEKSTKHFFRPLDTSLRRVSIEEVSIPNGGVSTNPHEISLRFLEHWGSEMGDPDSPAGTAPPPNGTVQRKLLDSVVRVLSELDRQALDMDVTALDLTEAIKHMKATSSPGMDGLTAGFYQVAPEVFGQCLELVFNDRLKRGNLLASQRKSAVVLLHKKGSRADPGNYRPIALIPVDVKILSKALTYRLQSVIPKLIHPDQKGFVRGRSIHHHVRFLADLQDLVTSRDEEAYALFLDFQKAFDRVNWDYMFRLLERMGIGEGFTRWIKLLYTDPQ</sequence>
<feature type="non-terminal residue" evidence="2">
    <location>
        <position position="855"/>
    </location>
</feature>
<dbReference type="OrthoDB" id="78439at2759"/>